<dbReference type="SUPFAM" id="SSF46589">
    <property type="entry name" value="tRNA-binding arm"/>
    <property type="match status" value="1"/>
</dbReference>
<dbReference type="SUPFAM" id="SSF55681">
    <property type="entry name" value="Class II aaRS and biotin synthetases"/>
    <property type="match status" value="1"/>
</dbReference>
<gene>
    <name evidence="13 15" type="primary">pheS</name>
    <name evidence="15" type="ORF">GR183_16350</name>
</gene>
<dbReference type="Proteomes" id="UP000433101">
    <property type="component" value="Unassembled WGS sequence"/>
</dbReference>
<evidence type="ECO:0000256" key="5">
    <source>
        <dbReference type="ARBA" id="ARBA00022598"/>
    </source>
</evidence>
<dbReference type="InterPro" id="IPR004188">
    <property type="entry name" value="Phe-tRNA_ligase_II_N"/>
</dbReference>
<dbReference type="InterPro" id="IPR045864">
    <property type="entry name" value="aa-tRNA-synth_II/BPL/LPL"/>
</dbReference>
<keyword evidence="8 13" id="KW-0067">ATP-binding</keyword>
<feature type="binding site" evidence="13">
    <location>
        <position position="260"/>
    </location>
    <ligand>
        <name>Mg(2+)</name>
        <dbReference type="ChEBI" id="CHEBI:18420"/>
        <note>shared with beta subunit</note>
    </ligand>
</feature>
<dbReference type="Gene3D" id="3.30.930.10">
    <property type="entry name" value="Bira Bifunctional Protein, Domain 2"/>
    <property type="match status" value="1"/>
</dbReference>
<dbReference type="EMBL" id="WUMV01000007">
    <property type="protein sequence ID" value="MXN66488.1"/>
    <property type="molecule type" value="Genomic_DNA"/>
</dbReference>
<dbReference type="GO" id="GO:0006432">
    <property type="term" value="P:phenylalanyl-tRNA aminoacylation"/>
    <property type="evidence" value="ECO:0007669"/>
    <property type="project" value="UniProtKB-UniRule"/>
</dbReference>
<dbReference type="InterPro" id="IPR004529">
    <property type="entry name" value="Phe-tRNA-synth_IIc_asu"/>
</dbReference>
<comment type="subcellular location">
    <subcellularLocation>
        <location evidence="1 13">Cytoplasm</location>
    </subcellularLocation>
</comment>
<evidence type="ECO:0000256" key="4">
    <source>
        <dbReference type="ARBA" id="ARBA00022490"/>
    </source>
</evidence>
<proteinExistence type="inferred from homology"/>
<dbReference type="EC" id="6.1.1.20" evidence="13"/>
<dbReference type="GO" id="GO:0000049">
    <property type="term" value="F:tRNA binding"/>
    <property type="evidence" value="ECO:0007669"/>
    <property type="project" value="InterPro"/>
</dbReference>
<dbReference type="AlphaFoldDB" id="A0A7X3LWS0"/>
<dbReference type="CDD" id="cd00496">
    <property type="entry name" value="PheRS_alpha_core"/>
    <property type="match status" value="1"/>
</dbReference>
<dbReference type="InterPro" id="IPR002319">
    <property type="entry name" value="Phenylalanyl-tRNA_Synthase"/>
</dbReference>
<keyword evidence="9 13" id="KW-0460">Magnesium</keyword>
<dbReference type="RefSeq" id="WP_160776703.1">
    <property type="nucleotide sequence ID" value="NZ_WUMV01000007.1"/>
</dbReference>
<comment type="caution">
    <text evidence="15">The sequence shown here is derived from an EMBL/GenBank/DDBJ whole genome shotgun (WGS) entry which is preliminary data.</text>
</comment>
<evidence type="ECO:0000256" key="10">
    <source>
        <dbReference type="ARBA" id="ARBA00022917"/>
    </source>
</evidence>
<evidence type="ECO:0000256" key="13">
    <source>
        <dbReference type="HAMAP-Rule" id="MF_00281"/>
    </source>
</evidence>
<keyword evidence="4 13" id="KW-0963">Cytoplasm</keyword>
<dbReference type="HAMAP" id="MF_00281">
    <property type="entry name" value="Phe_tRNA_synth_alpha1"/>
    <property type="match status" value="1"/>
</dbReference>
<evidence type="ECO:0000256" key="6">
    <source>
        <dbReference type="ARBA" id="ARBA00022723"/>
    </source>
</evidence>
<comment type="cofactor">
    <cofactor evidence="13">
        <name>Mg(2+)</name>
        <dbReference type="ChEBI" id="CHEBI:18420"/>
    </cofactor>
    <text evidence="13">Binds 2 magnesium ions per tetramer.</text>
</comment>
<organism evidence="15 16">
    <name type="scientific">Stappia sediminis</name>
    <dbReference type="NCBI Taxonomy" id="2692190"/>
    <lineage>
        <taxon>Bacteria</taxon>
        <taxon>Pseudomonadati</taxon>
        <taxon>Pseudomonadota</taxon>
        <taxon>Alphaproteobacteria</taxon>
        <taxon>Hyphomicrobiales</taxon>
        <taxon>Stappiaceae</taxon>
        <taxon>Stappia</taxon>
    </lineage>
</organism>
<keyword evidence="7 13" id="KW-0547">Nucleotide-binding</keyword>
<evidence type="ECO:0000256" key="1">
    <source>
        <dbReference type="ARBA" id="ARBA00004496"/>
    </source>
</evidence>
<evidence type="ECO:0000256" key="9">
    <source>
        <dbReference type="ARBA" id="ARBA00022842"/>
    </source>
</evidence>
<evidence type="ECO:0000256" key="8">
    <source>
        <dbReference type="ARBA" id="ARBA00022840"/>
    </source>
</evidence>
<evidence type="ECO:0000259" key="14">
    <source>
        <dbReference type="PROSITE" id="PS50862"/>
    </source>
</evidence>
<keyword evidence="10 13" id="KW-0648">Protein biosynthesis</keyword>
<dbReference type="Pfam" id="PF02912">
    <property type="entry name" value="Phe_tRNA-synt_N"/>
    <property type="match status" value="1"/>
</dbReference>
<accession>A0A7X3LWS0</accession>
<comment type="catalytic activity">
    <reaction evidence="12 13">
        <text>tRNA(Phe) + L-phenylalanine + ATP = L-phenylalanyl-tRNA(Phe) + AMP + diphosphate + H(+)</text>
        <dbReference type="Rhea" id="RHEA:19413"/>
        <dbReference type="Rhea" id="RHEA-COMP:9668"/>
        <dbReference type="Rhea" id="RHEA-COMP:9699"/>
        <dbReference type="ChEBI" id="CHEBI:15378"/>
        <dbReference type="ChEBI" id="CHEBI:30616"/>
        <dbReference type="ChEBI" id="CHEBI:33019"/>
        <dbReference type="ChEBI" id="CHEBI:58095"/>
        <dbReference type="ChEBI" id="CHEBI:78442"/>
        <dbReference type="ChEBI" id="CHEBI:78531"/>
        <dbReference type="ChEBI" id="CHEBI:456215"/>
        <dbReference type="EC" id="6.1.1.20"/>
    </reaction>
</comment>
<evidence type="ECO:0000256" key="11">
    <source>
        <dbReference type="ARBA" id="ARBA00023146"/>
    </source>
</evidence>
<protein>
    <recommendedName>
        <fullName evidence="13">Phenylalanine--tRNA ligase alpha subunit</fullName>
        <ecNumber evidence="13">6.1.1.20</ecNumber>
    </recommendedName>
    <alternativeName>
        <fullName evidence="13">Phenylalanyl-tRNA synthetase alpha subunit</fullName>
        <shortName evidence="13">PheRS</shortName>
    </alternativeName>
</protein>
<dbReference type="PROSITE" id="PS50862">
    <property type="entry name" value="AA_TRNA_LIGASE_II"/>
    <property type="match status" value="1"/>
</dbReference>
<dbReference type="InterPro" id="IPR006195">
    <property type="entry name" value="aa-tRNA-synth_II"/>
</dbReference>
<dbReference type="PANTHER" id="PTHR11538:SF41">
    <property type="entry name" value="PHENYLALANINE--TRNA LIGASE, MITOCHONDRIAL"/>
    <property type="match status" value="1"/>
</dbReference>
<feature type="domain" description="Aminoacyl-transfer RNA synthetases class-II family profile" evidence="14">
    <location>
        <begin position="121"/>
        <end position="348"/>
    </location>
</feature>
<evidence type="ECO:0000256" key="12">
    <source>
        <dbReference type="ARBA" id="ARBA00049255"/>
    </source>
</evidence>
<dbReference type="GO" id="GO:0000287">
    <property type="term" value="F:magnesium ion binding"/>
    <property type="evidence" value="ECO:0007669"/>
    <property type="project" value="UniProtKB-UniRule"/>
</dbReference>
<keyword evidence="11 13" id="KW-0030">Aminoacyl-tRNA synthetase</keyword>
<dbReference type="PANTHER" id="PTHR11538">
    <property type="entry name" value="PHENYLALANYL-TRNA SYNTHETASE"/>
    <property type="match status" value="1"/>
</dbReference>
<evidence type="ECO:0000256" key="7">
    <source>
        <dbReference type="ARBA" id="ARBA00022741"/>
    </source>
</evidence>
<comment type="subunit">
    <text evidence="3 13">Tetramer of two alpha and two beta subunits.</text>
</comment>
<evidence type="ECO:0000313" key="15">
    <source>
        <dbReference type="EMBL" id="MXN66488.1"/>
    </source>
</evidence>
<dbReference type="NCBIfam" id="TIGR00468">
    <property type="entry name" value="pheS"/>
    <property type="match status" value="1"/>
</dbReference>
<keyword evidence="5 13" id="KW-0436">Ligase</keyword>
<name>A0A7X3LWS0_9HYPH</name>
<sequence length="360" mass="40471">MSELESLESEIMAAIAAAETEAQLEDVRVSALGKKGSVSEKLKTLGKMTPEERQVMGPAINGLKTRVGDKIAERKEELGAKALEARLLAERVDVTLPLRAAPAEEGRIHPVSQVIDELTAIFADMGFSIAEGPDIETDYFNFTALNFPEGHPARDMHDTFFFDPKEDGERMLLRTHTSPVQIRTMIDGEPPIRVIIPGRTYRCDSDQTHTPMFHQVEGLVIDKESHIGHLKWILEEFCKAFFEVDDVKMRFRPSFFPFTEPSMEVDIGCDRSGDEIRIGEGNDWLEILGCGMVHPNVIRNCGLDPDVYQGFAWGLGIDRIAMLKYGMPDLRAFFDADVRWIDHYGFRPLDLPTLFGGLTR</sequence>
<dbReference type="GO" id="GO:0004826">
    <property type="term" value="F:phenylalanine-tRNA ligase activity"/>
    <property type="evidence" value="ECO:0007669"/>
    <property type="project" value="UniProtKB-UniRule"/>
</dbReference>
<dbReference type="InterPro" id="IPR010978">
    <property type="entry name" value="tRNA-bd_arm"/>
</dbReference>
<comment type="similarity">
    <text evidence="2 13">Belongs to the class-II aminoacyl-tRNA synthetase family. Phe-tRNA synthetase alpha subunit type 1 subfamily.</text>
</comment>
<keyword evidence="16" id="KW-1185">Reference proteome</keyword>
<reference evidence="15 16" key="1">
    <citation type="submission" date="2019-12" db="EMBL/GenBank/DDBJ databases">
        <authorList>
            <person name="Li M."/>
        </authorList>
    </citation>
    <scope>NUCLEOTIDE SEQUENCE [LARGE SCALE GENOMIC DNA]</scope>
    <source>
        <strain evidence="15 16">GBMRC 2046</strain>
    </source>
</reference>
<dbReference type="FunFam" id="3.30.930.10:FF:000003">
    <property type="entry name" value="Phenylalanine--tRNA ligase alpha subunit"/>
    <property type="match status" value="1"/>
</dbReference>
<dbReference type="Pfam" id="PF01409">
    <property type="entry name" value="tRNA-synt_2d"/>
    <property type="match status" value="1"/>
</dbReference>
<evidence type="ECO:0000256" key="3">
    <source>
        <dbReference type="ARBA" id="ARBA00011209"/>
    </source>
</evidence>
<dbReference type="GO" id="GO:0005737">
    <property type="term" value="C:cytoplasm"/>
    <property type="evidence" value="ECO:0007669"/>
    <property type="project" value="UniProtKB-SubCell"/>
</dbReference>
<evidence type="ECO:0000256" key="2">
    <source>
        <dbReference type="ARBA" id="ARBA00010207"/>
    </source>
</evidence>
<dbReference type="GO" id="GO:0005524">
    <property type="term" value="F:ATP binding"/>
    <property type="evidence" value="ECO:0007669"/>
    <property type="project" value="UniProtKB-UniRule"/>
</dbReference>
<evidence type="ECO:0000313" key="16">
    <source>
        <dbReference type="Proteomes" id="UP000433101"/>
    </source>
</evidence>
<keyword evidence="6 13" id="KW-0479">Metal-binding</keyword>
<dbReference type="InterPro" id="IPR022911">
    <property type="entry name" value="Phe_tRNA_ligase_alpha1_bac"/>
</dbReference>